<feature type="domain" description="C1q" evidence="7">
    <location>
        <begin position="321"/>
        <end position="454"/>
    </location>
</feature>
<dbReference type="Proteomes" id="UP000324632">
    <property type="component" value="Chromosome 25"/>
</dbReference>
<feature type="compositionally biased region" description="Basic and acidic residues" evidence="6">
    <location>
        <begin position="172"/>
        <end position="182"/>
    </location>
</feature>
<dbReference type="PANTHER" id="PTHR15427">
    <property type="entry name" value="EMILIN ELASTIN MICROFIBRIL INTERFACE-LOCATED PROTEIN ELASTIN MICROFIBRIL INTERFACER"/>
    <property type="match status" value="1"/>
</dbReference>
<accession>A0A5A9MZ99</accession>
<feature type="region of interest" description="Disordered" evidence="6">
    <location>
        <begin position="114"/>
        <end position="315"/>
    </location>
</feature>
<dbReference type="SMART" id="SM00110">
    <property type="entry name" value="C1Q"/>
    <property type="match status" value="1"/>
</dbReference>
<feature type="compositionally biased region" description="Low complexity" evidence="6">
    <location>
        <begin position="301"/>
        <end position="314"/>
    </location>
</feature>
<keyword evidence="5 8" id="KW-0176">Collagen</keyword>
<dbReference type="AlphaFoldDB" id="A0A5A9MZ99"/>
<feature type="compositionally biased region" description="Gly residues" evidence="6">
    <location>
        <begin position="291"/>
        <end position="300"/>
    </location>
</feature>
<dbReference type="InterPro" id="IPR008160">
    <property type="entry name" value="Collagen"/>
</dbReference>
<keyword evidence="2" id="KW-0964">Secreted</keyword>
<evidence type="ECO:0000256" key="1">
    <source>
        <dbReference type="ARBA" id="ARBA00004498"/>
    </source>
</evidence>
<keyword evidence="9" id="KW-1185">Reference proteome</keyword>
<evidence type="ECO:0000256" key="3">
    <source>
        <dbReference type="ARBA" id="ARBA00022530"/>
    </source>
</evidence>
<dbReference type="EMBL" id="SOYY01000025">
    <property type="protein sequence ID" value="KAA0702403.1"/>
    <property type="molecule type" value="Genomic_DNA"/>
</dbReference>
<dbReference type="Gene3D" id="2.60.120.40">
    <property type="match status" value="1"/>
</dbReference>
<comment type="caution">
    <text evidence="8">The sequence shown here is derived from an EMBL/GenBank/DDBJ whole genome shotgun (WGS) entry which is preliminary data.</text>
</comment>
<dbReference type="InterPro" id="IPR008983">
    <property type="entry name" value="Tumour_necrosis_fac-like_dom"/>
</dbReference>
<proteinExistence type="predicted"/>
<sequence>MEENLQIPAVETHTHKHRDKHSRTGAAAGIKDLRGIVAVFACLSLAKGSYLPGFRTSASGLLPNGTDSLSLAPLGPVVEPDMSYCQMILEAPVPPTADQVPWYCICSACSAQKSQKGEKGGRGLPGSPGSPGPRGLAGFPGRPGPTGRPGIKGEKGEIGDKGEIGPIGRLGMKGDRGFKGVKGEFGLEGPEGQQGPKGEDGQCPETCEPVPGVPGESGLPGPAGARGIPGLNGASGSKGQKGDPGVIGAPGDEGVPGQKGDQGPEGMCNCTDGIPGTQGPQGKMGEKGDTGAPGGQGTNGTTGPQGKPGEMGMPGMPGPCSPAVQSAFSASLIVSFPVPNRPVAFRRVLYNKNQNYNPDNGVYTAPVNGTYVFSYHLQVSTRPLRVGLFHNFEPVIKTITPVEMNTASHQVVMGLTQGDWVWLQVRDITANGMFTGTESTSTFSCFLLHPDNCDDMLSRDFNVGPPINGDYRWE</sequence>
<evidence type="ECO:0000313" key="8">
    <source>
        <dbReference type="EMBL" id="KAA0702403.1"/>
    </source>
</evidence>
<dbReference type="InterPro" id="IPR050392">
    <property type="entry name" value="Collagen/C1q_domain"/>
</dbReference>
<feature type="compositionally biased region" description="Basic and acidic residues" evidence="6">
    <location>
        <begin position="151"/>
        <end position="163"/>
    </location>
</feature>
<comment type="subcellular location">
    <subcellularLocation>
        <location evidence="1">Secreted</location>
        <location evidence="1">Extracellular space</location>
        <location evidence="1">Extracellular matrix</location>
    </subcellularLocation>
</comment>
<evidence type="ECO:0000256" key="4">
    <source>
        <dbReference type="ARBA" id="ARBA00022729"/>
    </source>
</evidence>
<reference evidence="8 9" key="1">
    <citation type="journal article" date="2019" name="Mol. Ecol. Resour.">
        <title>Chromosome-level genome assembly of Triplophysa tibetana, a fish adapted to the harsh high-altitude environment of the Tibetan Plateau.</title>
        <authorList>
            <person name="Yang X."/>
            <person name="Liu H."/>
            <person name="Ma Z."/>
            <person name="Zou Y."/>
            <person name="Zou M."/>
            <person name="Mao Y."/>
            <person name="Li X."/>
            <person name="Wang H."/>
            <person name="Chen T."/>
            <person name="Wang W."/>
            <person name="Yang R."/>
        </authorList>
    </citation>
    <scope>NUCLEOTIDE SEQUENCE [LARGE SCALE GENOMIC DNA]</scope>
    <source>
        <strain evidence="8">TTIB1903HZAU</strain>
        <tissue evidence="8">Muscle</tissue>
    </source>
</reference>
<organism evidence="8 9">
    <name type="scientific">Triplophysa tibetana</name>
    <dbReference type="NCBI Taxonomy" id="1572043"/>
    <lineage>
        <taxon>Eukaryota</taxon>
        <taxon>Metazoa</taxon>
        <taxon>Chordata</taxon>
        <taxon>Craniata</taxon>
        <taxon>Vertebrata</taxon>
        <taxon>Euteleostomi</taxon>
        <taxon>Actinopterygii</taxon>
        <taxon>Neopterygii</taxon>
        <taxon>Teleostei</taxon>
        <taxon>Ostariophysi</taxon>
        <taxon>Cypriniformes</taxon>
        <taxon>Nemacheilidae</taxon>
        <taxon>Triplophysa</taxon>
    </lineage>
</organism>
<gene>
    <name evidence="8" type="ORF">E1301_Tti017021</name>
</gene>
<dbReference type="Pfam" id="PF01391">
    <property type="entry name" value="Collagen"/>
    <property type="match status" value="3"/>
</dbReference>
<dbReference type="InterPro" id="IPR001073">
    <property type="entry name" value="C1q_dom"/>
</dbReference>
<dbReference type="Pfam" id="PF00386">
    <property type="entry name" value="C1q"/>
    <property type="match status" value="1"/>
</dbReference>
<dbReference type="PANTHER" id="PTHR15427:SF52">
    <property type="entry name" value="C1Q DOMAIN-CONTAINING PROTEIN"/>
    <property type="match status" value="1"/>
</dbReference>
<keyword evidence="4" id="KW-0732">Signal</keyword>
<dbReference type="PRINTS" id="PR00007">
    <property type="entry name" value="COMPLEMNTC1Q"/>
</dbReference>
<evidence type="ECO:0000256" key="6">
    <source>
        <dbReference type="SAM" id="MobiDB-lite"/>
    </source>
</evidence>
<protein>
    <submittedName>
        <fullName evidence="8">Collagen alpha-1(X) chain</fullName>
    </submittedName>
</protein>
<name>A0A5A9MZ99_9TELE</name>
<evidence type="ECO:0000313" key="9">
    <source>
        <dbReference type="Proteomes" id="UP000324632"/>
    </source>
</evidence>
<evidence type="ECO:0000256" key="5">
    <source>
        <dbReference type="ARBA" id="ARBA00023119"/>
    </source>
</evidence>
<evidence type="ECO:0000259" key="7">
    <source>
        <dbReference type="PROSITE" id="PS50871"/>
    </source>
</evidence>
<dbReference type="GO" id="GO:0005581">
    <property type="term" value="C:collagen trimer"/>
    <property type="evidence" value="ECO:0007669"/>
    <property type="project" value="UniProtKB-KW"/>
</dbReference>
<dbReference type="SUPFAM" id="SSF49842">
    <property type="entry name" value="TNF-like"/>
    <property type="match status" value="1"/>
</dbReference>
<dbReference type="PROSITE" id="PS50871">
    <property type="entry name" value="C1Q"/>
    <property type="match status" value="1"/>
</dbReference>
<keyword evidence="3" id="KW-0272">Extracellular matrix</keyword>
<evidence type="ECO:0000256" key="2">
    <source>
        <dbReference type="ARBA" id="ARBA00022525"/>
    </source>
</evidence>
<feature type="compositionally biased region" description="Low complexity" evidence="6">
    <location>
        <begin position="187"/>
        <end position="196"/>
    </location>
</feature>